<dbReference type="AlphaFoldDB" id="A0A410FW44"/>
<dbReference type="Gene3D" id="3.20.20.190">
    <property type="entry name" value="Phosphatidylinositol (PI) phosphodiesterase"/>
    <property type="match status" value="1"/>
</dbReference>
<dbReference type="KEGG" id="bih:BIP78_1458"/>
<dbReference type="SUPFAM" id="SSF51695">
    <property type="entry name" value="PLC-like phosphodiesterases"/>
    <property type="match status" value="1"/>
</dbReference>
<sequence>MRHGTPARGSTPSPVVAVVWRAVAVLAALATFPYWGAGEGGAVGRVLVVAHRGARSVAPENTLAAARRAAELGADGWELDVQLTKDGQLVLVHDADLTRTTNAREVFPERAPWRVGDFTLDEIRTLDAGSWFVRDDPFGTVRSGEVSADEAQAYVGERIPTLGEALALSAELGLWVNIELKGTPYAPLSASGRAMVDGVVAVVRELGLVDRVLVSSFDHERIRYLKDVAPEIPAALLTTVLPLGTVDYARTRGADAVNPSVDAYTAAWGRQLQEAGLGVFVWTVNAPEALARLAGDPAVTGIITDWPQRLRPLVDREP</sequence>
<dbReference type="Proteomes" id="UP000287233">
    <property type="component" value="Chromosome"/>
</dbReference>
<dbReference type="EMBL" id="CP034928">
    <property type="protein sequence ID" value="QAA77224.1"/>
    <property type="molecule type" value="Genomic_DNA"/>
</dbReference>
<dbReference type="Pfam" id="PF03009">
    <property type="entry name" value="GDPD"/>
    <property type="match status" value="1"/>
</dbReference>
<accession>A0A410FW44</accession>
<dbReference type="GO" id="GO:0008081">
    <property type="term" value="F:phosphoric diester hydrolase activity"/>
    <property type="evidence" value="ECO:0007669"/>
    <property type="project" value="InterPro"/>
</dbReference>
<name>A0A410FW44_BIPS1</name>
<dbReference type="PANTHER" id="PTHR46211">
    <property type="entry name" value="GLYCEROPHOSPHORYL DIESTER PHOSPHODIESTERASE"/>
    <property type="match status" value="1"/>
</dbReference>
<gene>
    <name evidence="2" type="ORF">BIP78_1458</name>
</gene>
<dbReference type="InterPro" id="IPR017946">
    <property type="entry name" value="PLC-like_Pdiesterase_TIM-brl"/>
</dbReference>
<dbReference type="InterPro" id="IPR030395">
    <property type="entry name" value="GP_PDE_dom"/>
</dbReference>
<dbReference type="PROSITE" id="PS51704">
    <property type="entry name" value="GP_PDE"/>
    <property type="match status" value="1"/>
</dbReference>
<feature type="domain" description="GP-PDE" evidence="1">
    <location>
        <begin position="46"/>
        <end position="314"/>
    </location>
</feature>
<dbReference type="GO" id="GO:0006629">
    <property type="term" value="P:lipid metabolic process"/>
    <property type="evidence" value="ECO:0007669"/>
    <property type="project" value="InterPro"/>
</dbReference>
<protein>
    <submittedName>
        <fullName evidence="2">Glycerophosphoryl diester phosphodiesterase</fullName>
    </submittedName>
</protein>
<evidence type="ECO:0000313" key="2">
    <source>
        <dbReference type="EMBL" id="QAA77224.1"/>
    </source>
</evidence>
<evidence type="ECO:0000313" key="3">
    <source>
        <dbReference type="Proteomes" id="UP000287233"/>
    </source>
</evidence>
<evidence type="ECO:0000259" key="1">
    <source>
        <dbReference type="PROSITE" id="PS51704"/>
    </source>
</evidence>
<dbReference type="PANTHER" id="PTHR46211:SF14">
    <property type="entry name" value="GLYCEROPHOSPHODIESTER PHOSPHODIESTERASE"/>
    <property type="match status" value="1"/>
</dbReference>
<reference evidence="3" key="1">
    <citation type="submission" date="2018-12" db="EMBL/GenBank/DDBJ databases">
        <title>Complete genome sequence of an uncultured bacterium of the candidate phylum Bipolaricaulota.</title>
        <authorList>
            <person name="Kadnikov V.V."/>
            <person name="Mardanov A.V."/>
            <person name="Beletsky A.V."/>
            <person name="Frank Y.A."/>
            <person name="Karnachuk O.V."/>
            <person name="Ravin N.V."/>
        </authorList>
    </citation>
    <scope>NUCLEOTIDE SEQUENCE [LARGE SCALE GENOMIC DNA]</scope>
</reference>
<organism evidence="2 3">
    <name type="scientific">Bipolaricaulis sibiricus</name>
    <dbReference type="NCBI Taxonomy" id="2501609"/>
    <lineage>
        <taxon>Bacteria</taxon>
        <taxon>Candidatus Bipolaricaulota</taxon>
        <taxon>Candidatus Bipolaricaulia</taxon>
        <taxon>Candidatus Bipolaricaulales</taxon>
        <taxon>Candidatus Bipolaricaulaceae</taxon>
        <taxon>Candidatus Bipolaricaulis</taxon>
    </lineage>
</organism>
<proteinExistence type="predicted"/>